<dbReference type="AlphaFoldDB" id="A0AAN0M6L6"/>
<name>A0AAN0M6L6_9RHOB</name>
<dbReference type="GO" id="GO:1990281">
    <property type="term" value="C:efflux pump complex"/>
    <property type="evidence" value="ECO:0007669"/>
    <property type="project" value="TreeGrafter"/>
</dbReference>
<dbReference type="Gene3D" id="2.40.30.170">
    <property type="match status" value="1"/>
</dbReference>
<organism evidence="3 4">
    <name type="scientific">Yoonia rhodophyticola</name>
    <dbReference type="NCBI Taxonomy" id="3137370"/>
    <lineage>
        <taxon>Bacteria</taxon>
        <taxon>Pseudomonadati</taxon>
        <taxon>Pseudomonadota</taxon>
        <taxon>Alphaproteobacteria</taxon>
        <taxon>Rhodobacterales</taxon>
        <taxon>Paracoccaceae</taxon>
        <taxon>Yoonia</taxon>
    </lineage>
</organism>
<evidence type="ECO:0000256" key="1">
    <source>
        <dbReference type="ARBA" id="ARBA00009477"/>
    </source>
</evidence>
<geneLocation type="plasmid" evidence="3 4">
    <name>pSS1-5</name>
</geneLocation>
<evidence type="ECO:0000313" key="3">
    <source>
        <dbReference type="EMBL" id="WZU65650.1"/>
    </source>
</evidence>
<dbReference type="InterPro" id="IPR006143">
    <property type="entry name" value="RND_pump_MFP"/>
</dbReference>
<dbReference type="NCBIfam" id="TIGR01730">
    <property type="entry name" value="RND_mfp"/>
    <property type="match status" value="1"/>
</dbReference>
<dbReference type="PANTHER" id="PTHR30469:SF20">
    <property type="entry name" value="EFFLUX RND TRANSPORTER PERIPLASMIC ADAPTOR SUBUNIT"/>
    <property type="match status" value="1"/>
</dbReference>
<dbReference type="KEGG" id="yrh:AABB31_00600"/>
<dbReference type="Gene3D" id="1.10.287.470">
    <property type="entry name" value="Helix hairpin bin"/>
    <property type="match status" value="1"/>
</dbReference>
<sequence>MHTKALNSLAKSIIGLMVLALYLSTNSTAFAQDRPVLVKTAIVEPAPNGTDRSFFGKVAARQSVDLGFQVAGRIMTFTAPEGELVREGEVIAELDQTPFQIKADRALLAKQQADRTVARYEKLAGATISEAQVLDAQTNARIAAVALESAEYALGQSTLCAPFDALIATCAVGNYSTVAAGTQVVRLLDLSELRVEIRVPETLVQVLGDGPDVELSARFPGSEDSYPLAFKEANAETSEVGQTFQVTLAMQAPIDRLLLPGASVTVDARFKDLSAGIAIAPSSIGMDASGQTFVMQLIADGDEAFVKRVPVSLSVSPSGEIEVLSGVGAGAEIVTSGVNVLTDGQAVRRFVHDFD</sequence>
<protein>
    <submittedName>
        <fullName evidence="3">Efflux RND transporter periplasmic adaptor subunit</fullName>
    </submittedName>
</protein>
<reference evidence="3" key="1">
    <citation type="submission" date="2024-08" db="EMBL/GenBank/DDBJ databases">
        <title>Phylogenomic analyses of a clade within the roseobacter group suggest taxonomic reassignments of species of the genera Aestuariivita, Citreicella, Loktanella, Nautella, Pelagibaca, Ruegeria, Thalassobius, Thiobacimonas and Tropicibacter, and the proposal o.</title>
        <authorList>
            <person name="Jeon C.O."/>
        </authorList>
    </citation>
    <scope>NUCLEOTIDE SEQUENCE</scope>
    <source>
        <strain evidence="3">SS1-5</strain>
        <plasmid evidence="3">pSS1-5</plasmid>
    </source>
</reference>
<dbReference type="GO" id="GO:0015562">
    <property type="term" value="F:efflux transmembrane transporter activity"/>
    <property type="evidence" value="ECO:0007669"/>
    <property type="project" value="TreeGrafter"/>
</dbReference>
<dbReference type="Gene3D" id="2.40.420.20">
    <property type="match status" value="1"/>
</dbReference>
<keyword evidence="4" id="KW-1185">Reference proteome</keyword>
<evidence type="ECO:0000256" key="2">
    <source>
        <dbReference type="SAM" id="SignalP"/>
    </source>
</evidence>
<accession>A0AAN0M6L6</accession>
<dbReference type="PANTHER" id="PTHR30469">
    <property type="entry name" value="MULTIDRUG RESISTANCE PROTEIN MDTA"/>
    <property type="match status" value="1"/>
</dbReference>
<keyword evidence="2" id="KW-0732">Signal</keyword>
<feature type="signal peptide" evidence="2">
    <location>
        <begin position="1"/>
        <end position="31"/>
    </location>
</feature>
<dbReference type="Proteomes" id="UP001470809">
    <property type="component" value="Plasmid pSS1-5"/>
</dbReference>
<evidence type="ECO:0000313" key="4">
    <source>
        <dbReference type="Proteomes" id="UP001470809"/>
    </source>
</evidence>
<dbReference type="RefSeq" id="WP_342074992.1">
    <property type="nucleotide sequence ID" value="NZ_CP151764.2"/>
</dbReference>
<comment type="similarity">
    <text evidence="1">Belongs to the membrane fusion protein (MFP) (TC 8.A.1) family.</text>
</comment>
<feature type="chain" id="PRO_5042852514" evidence="2">
    <location>
        <begin position="32"/>
        <end position="355"/>
    </location>
</feature>
<keyword evidence="3" id="KW-0614">Plasmid</keyword>
<dbReference type="Gene3D" id="2.40.50.100">
    <property type="match status" value="1"/>
</dbReference>
<dbReference type="EMBL" id="CP151764">
    <property type="protein sequence ID" value="WZU65650.1"/>
    <property type="molecule type" value="Genomic_DNA"/>
</dbReference>
<proteinExistence type="inferred from homology"/>
<dbReference type="SUPFAM" id="SSF111369">
    <property type="entry name" value="HlyD-like secretion proteins"/>
    <property type="match status" value="1"/>
</dbReference>
<gene>
    <name evidence="3" type="ORF">AABB31_00600</name>
</gene>